<name>Q39TH9_GEOMG</name>
<dbReference type="Pfam" id="PF04909">
    <property type="entry name" value="Amidohydro_2"/>
    <property type="match status" value="1"/>
</dbReference>
<evidence type="ECO:0000313" key="3">
    <source>
        <dbReference type="EMBL" id="ABB32445.1"/>
    </source>
</evidence>
<reference evidence="3 4" key="1">
    <citation type="submission" date="2005-10" db="EMBL/GenBank/DDBJ databases">
        <title>Complete sequence of Geobacter metallireducens GS-15.</title>
        <authorList>
            <consortium name="US DOE Joint Genome Institute"/>
            <person name="Copeland A."/>
            <person name="Lucas S."/>
            <person name="Lapidus A."/>
            <person name="Barry K."/>
            <person name="Detter J.C."/>
            <person name="Glavina T."/>
            <person name="Hammon N."/>
            <person name="Israni S."/>
            <person name="Pitluck S."/>
            <person name="Di Bartolo G."/>
            <person name="Chain P."/>
            <person name="Schmutz J."/>
            <person name="Larimer F."/>
            <person name="Land M."/>
            <person name="Kyrpides N."/>
            <person name="Ivanova N."/>
            <person name="Richardson P."/>
        </authorList>
    </citation>
    <scope>NUCLEOTIDE SEQUENCE [LARGE SCALE GENOMIC DNA]</scope>
    <source>
        <strain evidence="4">ATCC 53774 / DSM 7210 / GS-15</strain>
    </source>
</reference>
<dbReference type="Gene3D" id="3.20.20.140">
    <property type="entry name" value="Metal-dependent hydrolases"/>
    <property type="match status" value="1"/>
</dbReference>
<dbReference type="HOGENOM" id="CLU_044590_0_1_7"/>
<dbReference type="GO" id="GO:0016831">
    <property type="term" value="F:carboxy-lyase activity"/>
    <property type="evidence" value="ECO:0007669"/>
    <property type="project" value="InterPro"/>
</dbReference>
<dbReference type="RefSeq" id="WP_011365974.1">
    <property type="nucleotide sequence ID" value="NC_007517.1"/>
</dbReference>
<evidence type="ECO:0000256" key="1">
    <source>
        <dbReference type="ARBA" id="ARBA00023239"/>
    </source>
</evidence>
<dbReference type="STRING" id="269799.Gmet_2218"/>
<evidence type="ECO:0000313" key="4">
    <source>
        <dbReference type="Proteomes" id="UP000007073"/>
    </source>
</evidence>
<dbReference type="InterPro" id="IPR006680">
    <property type="entry name" value="Amidohydro-rel"/>
</dbReference>
<dbReference type="InterPro" id="IPR032465">
    <property type="entry name" value="ACMSD"/>
</dbReference>
<organism evidence="3 4">
    <name type="scientific">Geobacter metallireducens (strain ATCC 53774 / DSM 7210 / GS-15)</name>
    <dbReference type="NCBI Taxonomy" id="269799"/>
    <lineage>
        <taxon>Bacteria</taxon>
        <taxon>Pseudomonadati</taxon>
        <taxon>Thermodesulfobacteriota</taxon>
        <taxon>Desulfuromonadia</taxon>
        <taxon>Geobacterales</taxon>
        <taxon>Geobacteraceae</taxon>
        <taxon>Geobacter</taxon>
    </lineage>
</organism>
<feature type="domain" description="Amidohydrolase-related" evidence="2">
    <location>
        <begin position="10"/>
        <end position="281"/>
    </location>
</feature>
<dbReference type="eggNOG" id="COG2159">
    <property type="taxonomic scope" value="Bacteria"/>
</dbReference>
<keyword evidence="4" id="KW-1185">Reference proteome</keyword>
<reference evidence="3 4" key="2">
    <citation type="journal article" date="2009" name="BMC Microbiol.">
        <title>The genome sequence of Geobacter metallireducens: features of metabolism, physiology and regulation common and dissimilar to Geobacter sulfurreducens.</title>
        <authorList>
            <person name="Aklujkar M."/>
            <person name="Krushkal J."/>
            <person name="DiBartolo G."/>
            <person name="Lapidus A."/>
            <person name="Land M.L."/>
            <person name="Lovley D.R."/>
        </authorList>
    </citation>
    <scope>NUCLEOTIDE SEQUENCE [LARGE SCALE GENOMIC DNA]</scope>
    <source>
        <strain evidence="4">ATCC 53774 / DSM 7210 / GS-15</strain>
    </source>
</reference>
<protein>
    <submittedName>
        <fullName evidence="3">Metal-dependent hydrolase, putative</fullName>
    </submittedName>
</protein>
<sequence>MHISRYVTFDAHVHVMSRSRLESGWRWLQQQCHDDVRTTGKPPTPKSLMADLAGSGIQGCFNFFFAIFPRTSRVVNEWNDRFCSGNAGVLPFLTLHPHDTSGERSEMLNEFILNRHFAGVKIHSFIQDIRLDAEWMHDVCAFLAKNRRILYLHTGFSATYRNRYHEEEMARDLATLLSAFPGLTVVAAHMFYPRLDLAFRLLNTFPNLYLDTTGLISTLEKGGDVGRWLPSWEEHAERIMFGSDAGLNPASILEEVRLFEELAMSEQALRRIGGETAWRLVEILGLSRDGMKLPLSPANIAKSA</sequence>
<keyword evidence="3" id="KW-0378">Hydrolase</keyword>
<dbReference type="InterPro" id="IPR032466">
    <property type="entry name" value="Metal_Hydrolase"/>
</dbReference>
<dbReference type="PANTHER" id="PTHR21240">
    <property type="entry name" value="2-AMINO-3-CARBOXYLMUCONATE-6-SEMIALDEHYDE DECARBOXYLASE"/>
    <property type="match status" value="1"/>
</dbReference>
<proteinExistence type="predicted"/>
<evidence type="ECO:0000259" key="2">
    <source>
        <dbReference type="Pfam" id="PF04909"/>
    </source>
</evidence>
<accession>Q39TH9</accession>
<dbReference type="KEGG" id="gme:Gmet_2218"/>
<dbReference type="EMBL" id="CP000148">
    <property type="protein sequence ID" value="ABB32445.1"/>
    <property type="molecule type" value="Genomic_DNA"/>
</dbReference>
<dbReference type="GO" id="GO:0016787">
    <property type="term" value="F:hydrolase activity"/>
    <property type="evidence" value="ECO:0007669"/>
    <property type="project" value="UniProtKB-KW"/>
</dbReference>
<dbReference type="AlphaFoldDB" id="Q39TH9"/>
<gene>
    <name evidence="3" type="ordered locus">Gmet_2218</name>
</gene>
<dbReference type="CDD" id="cd01292">
    <property type="entry name" value="metallo-dependent_hydrolases"/>
    <property type="match status" value="1"/>
</dbReference>
<dbReference type="SUPFAM" id="SSF51556">
    <property type="entry name" value="Metallo-dependent hydrolases"/>
    <property type="match status" value="1"/>
</dbReference>
<dbReference type="Proteomes" id="UP000007073">
    <property type="component" value="Chromosome"/>
</dbReference>
<keyword evidence="1" id="KW-0456">Lyase</keyword>